<sequence length="156" mass="17345">MYKYKYIHIHTFLVACVRACVCVCGRESNPVVNDTHLRQKPDSSSPDAVAVRYECIRRWAGHAHTYTCAKRTALVYCFSRRCCRMHLRRWRAEANIGLCGICGYAFAGGTLGRAARAVTMVTARRTGDNGVNGCFSVYVCIYIYVGACVAKKDVGS</sequence>
<evidence type="ECO:0000313" key="2">
    <source>
        <dbReference type="EMBL" id="CAI1931302.1"/>
    </source>
</evidence>
<proteinExistence type="predicted"/>
<keyword evidence="3" id="KW-1185">Reference proteome</keyword>
<dbReference type="RefSeq" id="XP_018223267.1">
    <property type="nucleotide sequence ID" value="XM_018364466.1"/>
</dbReference>
<gene>
    <name evidence="2" type="primary">U6500D04450</name>
    <name evidence="2" type="ORF">SEUBUCD650_0D04450</name>
</gene>
<organism evidence="2 3">
    <name type="scientific">Saccharomyces eubayanus</name>
    <name type="common">Yeast</name>
    <dbReference type="NCBI Taxonomy" id="1080349"/>
    <lineage>
        <taxon>Eukaryota</taxon>
        <taxon>Fungi</taxon>
        <taxon>Dikarya</taxon>
        <taxon>Ascomycota</taxon>
        <taxon>Saccharomycotina</taxon>
        <taxon>Saccharomycetes</taxon>
        <taxon>Saccharomycetales</taxon>
        <taxon>Saccharomycetaceae</taxon>
        <taxon>Saccharomyces</taxon>
    </lineage>
</organism>
<evidence type="ECO:0000313" key="3">
    <source>
        <dbReference type="Proteomes" id="UP001152964"/>
    </source>
</evidence>
<feature type="chain" id="PRO_5047434823" description="Secreted protein" evidence="1">
    <location>
        <begin position="20"/>
        <end position="156"/>
    </location>
</feature>
<evidence type="ECO:0000256" key="1">
    <source>
        <dbReference type="SAM" id="SignalP"/>
    </source>
</evidence>
<feature type="signal peptide" evidence="1">
    <location>
        <begin position="1"/>
        <end position="19"/>
    </location>
</feature>
<keyword evidence="1" id="KW-0732">Signal</keyword>
<dbReference type="PROSITE" id="PS51257">
    <property type="entry name" value="PROKAR_LIPOPROTEIN"/>
    <property type="match status" value="1"/>
</dbReference>
<dbReference type="Proteomes" id="UP001152964">
    <property type="component" value="Chromosome 4"/>
</dbReference>
<reference evidence="2" key="1">
    <citation type="submission" date="2022-08" db="EMBL/GenBank/DDBJ databases">
        <authorList>
            <person name="Byrne P K."/>
        </authorList>
    </citation>
    <scope>NUCLEOTIDE SEQUENCE</scope>
    <source>
        <strain evidence="2">UCD650</strain>
    </source>
</reference>
<protein>
    <recommendedName>
        <fullName evidence="4">Secreted protein</fullName>
    </recommendedName>
</protein>
<dbReference type="EMBL" id="OX291494">
    <property type="protein sequence ID" value="CAI1931302.1"/>
    <property type="molecule type" value="Genomic_DNA"/>
</dbReference>
<accession>A0ABN8VXL4</accession>
<name>A0ABN8VXL4_SACEU</name>
<evidence type="ECO:0008006" key="4">
    <source>
        <dbReference type="Google" id="ProtNLM"/>
    </source>
</evidence>